<dbReference type="EMBL" id="JBHSQH010000002">
    <property type="protein sequence ID" value="MFC5973516.1"/>
    <property type="molecule type" value="Genomic_DNA"/>
</dbReference>
<sequence>MATESYENFETTLDDGVLRAEIHGTSKMNALNDTMTEELLDLAVRLHEEPIRCFVLTGSDGVFCAGGDVETFGSDDAPSEMRKGASLLHDAIVQFHQAEVPVVVGVNGAAVGAGFSLGIFGDFVLASEASYFQFGYPGIGATGDGASTYFLPRVVGLRQAKRIALLNERIDPEEAVDLGLATEAVPDEEFEDRLGAVAARIAEGPTVALGRTQRLLTESTSRGIEAQLAAETDVIAETAKTDDFQEGVSAFAEKQSPEFEGR</sequence>
<keyword evidence="3" id="KW-0413">Isomerase</keyword>
<comment type="caution">
    <text evidence="4">The sequence shown here is derived from an EMBL/GenBank/DDBJ whole genome shotgun (WGS) entry which is preliminary data.</text>
</comment>
<keyword evidence="2" id="KW-0576">Peroxisome</keyword>
<comment type="subcellular location">
    <subcellularLocation>
        <location evidence="1">Peroxisome</location>
    </subcellularLocation>
</comment>
<dbReference type="Gene3D" id="1.10.12.10">
    <property type="entry name" value="Lyase 2-enoyl-coa Hydratase, Chain A, domain 2"/>
    <property type="match status" value="1"/>
</dbReference>
<dbReference type="GO" id="GO:0004165">
    <property type="term" value="F:delta(3)-delta(2)-enoyl-CoA isomerase activity"/>
    <property type="evidence" value="ECO:0007669"/>
    <property type="project" value="UniProtKB-ARBA"/>
</dbReference>
<accession>A0ABD5RSX3</accession>
<dbReference type="PANTHER" id="PTHR43684">
    <property type="match status" value="1"/>
</dbReference>
<dbReference type="SUPFAM" id="SSF52096">
    <property type="entry name" value="ClpP/crotonase"/>
    <property type="match status" value="1"/>
</dbReference>
<organism evidence="4 5">
    <name type="scientific">Halomarina salina</name>
    <dbReference type="NCBI Taxonomy" id="1872699"/>
    <lineage>
        <taxon>Archaea</taxon>
        <taxon>Methanobacteriati</taxon>
        <taxon>Methanobacteriota</taxon>
        <taxon>Stenosarchaea group</taxon>
        <taxon>Halobacteria</taxon>
        <taxon>Halobacteriales</taxon>
        <taxon>Natronomonadaceae</taxon>
        <taxon>Halomarina</taxon>
    </lineage>
</organism>
<dbReference type="Proteomes" id="UP001596099">
    <property type="component" value="Unassembled WGS sequence"/>
</dbReference>
<dbReference type="InterPro" id="IPR051053">
    <property type="entry name" value="ECH/Chromodomain_protein"/>
</dbReference>
<reference evidence="4 5" key="1">
    <citation type="journal article" date="2019" name="Int. J. Syst. Evol. Microbiol.">
        <title>The Global Catalogue of Microorganisms (GCM) 10K type strain sequencing project: providing services to taxonomists for standard genome sequencing and annotation.</title>
        <authorList>
            <consortium name="The Broad Institute Genomics Platform"/>
            <consortium name="The Broad Institute Genome Sequencing Center for Infectious Disease"/>
            <person name="Wu L."/>
            <person name="Ma J."/>
        </authorList>
    </citation>
    <scope>NUCLEOTIDE SEQUENCE [LARGE SCALE GENOMIC DNA]</scope>
    <source>
        <strain evidence="4 5">CGMCC 1.12543</strain>
    </source>
</reference>
<evidence type="ECO:0000256" key="3">
    <source>
        <dbReference type="ARBA" id="ARBA00023235"/>
    </source>
</evidence>
<dbReference type="Pfam" id="PF00378">
    <property type="entry name" value="ECH_1"/>
    <property type="match status" value="1"/>
</dbReference>
<keyword evidence="5" id="KW-1185">Reference proteome</keyword>
<dbReference type="CDD" id="cd06558">
    <property type="entry name" value="crotonase-like"/>
    <property type="match status" value="1"/>
</dbReference>
<evidence type="ECO:0000313" key="5">
    <source>
        <dbReference type="Proteomes" id="UP001596099"/>
    </source>
</evidence>
<dbReference type="AlphaFoldDB" id="A0ABD5RSX3"/>
<evidence type="ECO:0000313" key="4">
    <source>
        <dbReference type="EMBL" id="MFC5973516.1"/>
    </source>
</evidence>
<evidence type="ECO:0000256" key="2">
    <source>
        <dbReference type="ARBA" id="ARBA00023140"/>
    </source>
</evidence>
<dbReference type="RefSeq" id="WP_247420428.1">
    <property type="nucleotide sequence ID" value="NZ_JALLGW010000003.1"/>
</dbReference>
<evidence type="ECO:0000256" key="1">
    <source>
        <dbReference type="ARBA" id="ARBA00004275"/>
    </source>
</evidence>
<dbReference type="InterPro" id="IPR029045">
    <property type="entry name" value="ClpP/crotonase-like_dom_sf"/>
</dbReference>
<protein>
    <submittedName>
        <fullName evidence="4">Enoyl-CoA hydratase/isomerase family protein</fullName>
    </submittedName>
</protein>
<proteinExistence type="predicted"/>
<dbReference type="InterPro" id="IPR001753">
    <property type="entry name" value="Enoyl-CoA_hydra/iso"/>
</dbReference>
<gene>
    <name evidence="4" type="ORF">ACFPYI_19475</name>
</gene>
<dbReference type="PANTHER" id="PTHR43684:SF1">
    <property type="entry name" value="ENOYL-COA DELTA ISOMERASE 2"/>
    <property type="match status" value="1"/>
</dbReference>
<name>A0ABD5RSX3_9EURY</name>
<dbReference type="Gene3D" id="3.90.226.10">
    <property type="entry name" value="2-enoyl-CoA Hydratase, Chain A, domain 1"/>
    <property type="match status" value="1"/>
</dbReference>
<dbReference type="InterPro" id="IPR014748">
    <property type="entry name" value="Enoyl-CoA_hydra_C"/>
</dbReference>